<proteinExistence type="predicted"/>
<dbReference type="AlphaFoldDB" id="A0A848BAA9"/>
<dbReference type="PANTHER" id="PTHR34825:SF1">
    <property type="entry name" value="AAA-ATPASE-LIKE DOMAIN-CONTAINING PROTEIN"/>
    <property type="match status" value="1"/>
</dbReference>
<feature type="domain" description="AAA-ATPase-like" evidence="1">
    <location>
        <begin position="14"/>
        <end position="205"/>
    </location>
</feature>
<dbReference type="InterPro" id="IPR027417">
    <property type="entry name" value="P-loop_NTPase"/>
</dbReference>
<evidence type="ECO:0000259" key="1">
    <source>
        <dbReference type="Pfam" id="PF09820"/>
    </source>
</evidence>
<dbReference type="Proteomes" id="UP000543804">
    <property type="component" value="Unassembled WGS sequence"/>
</dbReference>
<comment type="caution">
    <text evidence="2">The sequence shown here is derived from an EMBL/GenBank/DDBJ whole genome shotgun (WGS) entry which is preliminary data.</text>
</comment>
<dbReference type="PANTHER" id="PTHR34825">
    <property type="entry name" value="CONSERVED PROTEIN, WITH A WEAK D-GALACTARATE DEHYDRATASE/ALTRONATE HYDROLASE DOMAIN"/>
    <property type="match status" value="1"/>
</dbReference>
<gene>
    <name evidence="2" type="ORF">HF878_05170</name>
</gene>
<dbReference type="Pfam" id="PF08011">
    <property type="entry name" value="PDDEXK_9"/>
    <property type="match status" value="1"/>
</dbReference>
<dbReference type="InterPro" id="IPR012547">
    <property type="entry name" value="PDDEXK_9"/>
</dbReference>
<dbReference type="Gene3D" id="3.40.50.300">
    <property type="entry name" value="P-loop containing nucleotide triphosphate hydrolases"/>
    <property type="match status" value="1"/>
</dbReference>
<keyword evidence="3" id="KW-1185">Reference proteome</keyword>
<reference evidence="2 3" key="1">
    <citation type="submission" date="2020-04" db="EMBL/GenBank/DDBJ databases">
        <authorList>
            <person name="Hitch T.C.A."/>
            <person name="Wylensek D."/>
            <person name="Clavel T."/>
        </authorList>
    </citation>
    <scope>NUCLEOTIDE SEQUENCE [LARGE SCALE GENOMIC DNA]</scope>
    <source>
        <strain evidence="2 3">PG-130-P53-12</strain>
    </source>
</reference>
<sequence>MGIYLNPGAEKFRMALHSKIYVDKTAMLALLNEQLNTEGRYVCVSRPRRFGKSMAANMIAAYYDRTVDGAALFQGCQIAADAAFDAFRNRFDVLQLNMQEFLSRTSDMTELLRLLQRSVLWDLRQVYPDIALFDEQDVVRSMQDIYQATRRKFVIVIDEWDCIFREYPHDTAAQREYLDFLRDWLKDKAYIGLAYMTGILPIKKYGTHSALNMFTEYSMENPRNFASFVGFTEDEVEELCAKYDMDFAECRAWYDGYCFPEAAHIYSPKSVVEAMLSHRYDAYWNSTETYEALKVYIDLNEAGLRDAIVQMMGGASIPIDTTTFQNDMTTFTSADDVMTLLVHLGYLGYDIDRGEVFIPNNEVRREYVTATKHGEEWRIISDTLKASDDLLAAVFEKDATAVAAGVEKAHLETSQIQYNDENALSNTLSLAFYSARRFYNIVRELPAGKGFADLAFLPRPQHAEKPALVIELKWDKAAETAIRQIKEKEYAGALADYAGEVLLVGVSYDKKTRQHEAVIEEWRQ</sequence>
<accession>A0A848BAA9</accession>
<dbReference type="EMBL" id="JABAFA010000013">
    <property type="protein sequence ID" value="NMD98875.1"/>
    <property type="molecule type" value="Genomic_DNA"/>
</dbReference>
<protein>
    <submittedName>
        <fullName evidence="2">AAA family ATPase</fullName>
    </submittedName>
</protein>
<dbReference type="InterPro" id="IPR018631">
    <property type="entry name" value="AAA-ATPase-like_dom"/>
</dbReference>
<organism evidence="2 3">
    <name type="scientific">Selenomonas bovis</name>
    <dbReference type="NCBI Taxonomy" id="416586"/>
    <lineage>
        <taxon>Bacteria</taxon>
        <taxon>Bacillati</taxon>
        <taxon>Bacillota</taxon>
        <taxon>Negativicutes</taxon>
        <taxon>Selenomonadales</taxon>
        <taxon>Selenomonadaceae</taxon>
        <taxon>Selenomonas</taxon>
    </lineage>
</organism>
<dbReference type="SUPFAM" id="SSF52540">
    <property type="entry name" value="P-loop containing nucleoside triphosphate hydrolases"/>
    <property type="match status" value="1"/>
</dbReference>
<evidence type="ECO:0000313" key="2">
    <source>
        <dbReference type="EMBL" id="NMD98875.1"/>
    </source>
</evidence>
<name>A0A848BAA9_9FIRM</name>
<dbReference type="Pfam" id="PF09820">
    <property type="entry name" value="AAA-ATPase_like"/>
    <property type="match status" value="1"/>
</dbReference>
<evidence type="ECO:0000313" key="3">
    <source>
        <dbReference type="Proteomes" id="UP000543804"/>
    </source>
</evidence>